<evidence type="ECO:0000313" key="3">
    <source>
        <dbReference type="Proteomes" id="UP000758603"/>
    </source>
</evidence>
<keyword evidence="3" id="KW-1185">Reference proteome</keyword>
<reference evidence="2" key="1">
    <citation type="journal article" date="2021" name="Nat. Commun.">
        <title>Genetic determinants of endophytism in the Arabidopsis root mycobiome.</title>
        <authorList>
            <person name="Mesny F."/>
            <person name="Miyauchi S."/>
            <person name="Thiergart T."/>
            <person name="Pickel B."/>
            <person name="Atanasova L."/>
            <person name="Karlsson M."/>
            <person name="Huettel B."/>
            <person name="Barry K.W."/>
            <person name="Haridas S."/>
            <person name="Chen C."/>
            <person name="Bauer D."/>
            <person name="Andreopoulos W."/>
            <person name="Pangilinan J."/>
            <person name="LaButti K."/>
            <person name="Riley R."/>
            <person name="Lipzen A."/>
            <person name="Clum A."/>
            <person name="Drula E."/>
            <person name="Henrissat B."/>
            <person name="Kohler A."/>
            <person name="Grigoriev I.V."/>
            <person name="Martin F.M."/>
            <person name="Hacquard S."/>
        </authorList>
    </citation>
    <scope>NUCLEOTIDE SEQUENCE</scope>
    <source>
        <strain evidence="2">MPI-SDFR-AT-0073</strain>
    </source>
</reference>
<proteinExistence type="predicted"/>
<dbReference type="Pfam" id="PF12770">
    <property type="entry name" value="CHAT"/>
    <property type="match status" value="1"/>
</dbReference>
<dbReference type="SUPFAM" id="SSF48452">
    <property type="entry name" value="TPR-like"/>
    <property type="match status" value="3"/>
</dbReference>
<name>A0A9P8RIE8_9PEZI</name>
<gene>
    <name evidence="2" type="ORF">BKA67DRAFT_412174</name>
</gene>
<dbReference type="AlphaFoldDB" id="A0A9P8RIE8"/>
<dbReference type="InterPro" id="IPR011990">
    <property type="entry name" value="TPR-like_helical_dom_sf"/>
</dbReference>
<dbReference type="Gene3D" id="1.10.150.90">
    <property type="entry name" value="Immunodeficiency lentiviruses, gag gene matrix protein p17"/>
    <property type="match status" value="1"/>
</dbReference>
<dbReference type="Gene3D" id="1.20.120.660">
    <property type="entry name" value="IL-4 antagonist (De novo design) like domain"/>
    <property type="match status" value="1"/>
</dbReference>
<dbReference type="GeneID" id="70125655"/>
<dbReference type="Gene3D" id="1.25.40.10">
    <property type="entry name" value="Tetratricopeptide repeat domain"/>
    <property type="match status" value="2"/>
</dbReference>
<dbReference type="EMBL" id="JAGPXC010000009">
    <property type="protein sequence ID" value="KAH6646613.1"/>
    <property type="molecule type" value="Genomic_DNA"/>
</dbReference>
<dbReference type="Pfam" id="PF13374">
    <property type="entry name" value="TPR_10"/>
    <property type="match status" value="3"/>
</dbReference>
<dbReference type="Proteomes" id="UP000758603">
    <property type="component" value="Unassembled WGS sequence"/>
</dbReference>
<accession>A0A9P8RIE8</accession>
<feature type="domain" description="CHAT" evidence="1">
    <location>
        <begin position="763"/>
        <end position="1033"/>
    </location>
</feature>
<evidence type="ECO:0000313" key="2">
    <source>
        <dbReference type="EMBL" id="KAH6646613.1"/>
    </source>
</evidence>
<dbReference type="OrthoDB" id="9991317at2759"/>
<evidence type="ECO:0000259" key="1">
    <source>
        <dbReference type="Pfam" id="PF12770"/>
    </source>
</evidence>
<protein>
    <submittedName>
        <fullName evidence="2">CHAT domain-containing protein</fullName>
    </submittedName>
</protein>
<organism evidence="2 3">
    <name type="scientific">Truncatella angustata</name>
    <dbReference type="NCBI Taxonomy" id="152316"/>
    <lineage>
        <taxon>Eukaryota</taxon>
        <taxon>Fungi</taxon>
        <taxon>Dikarya</taxon>
        <taxon>Ascomycota</taxon>
        <taxon>Pezizomycotina</taxon>
        <taxon>Sordariomycetes</taxon>
        <taxon>Xylariomycetidae</taxon>
        <taxon>Amphisphaeriales</taxon>
        <taxon>Sporocadaceae</taxon>
        <taxon>Truncatella</taxon>
    </lineage>
</organism>
<dbReference type="InterPro" id="IPR024983">
    <property type="entry name" value="CHAT_dom"/>
</dbReference>
<dbReference type="PANTHER" id="PTHR19959">
    <property type="entry name" value="KINESIN LIGHT CHAIN"/>
    <property type="match status" value="1"/>
</dbReference>
<comment type="caution">
    <text evidence="2">The sequence shown here is derived from an EMBL/GenBank/DDBJ whole genome shotgun (WGS) entry which is preliminary data.</text>
</comment>
<dbReference type="PANTHER" id="PTHR19959:SF119">
    <property type="entry name" value="FUNGAL LIPASE-LIKE DOMAIN-CONTAINING PROTEIN"/>
    <property type="match status" value="1"/>
</dbReference>
<dbReference type="RefSeq" id="XP_045953127.1">
    <property type="nucleotide sequence ID" value="XM_046096763.1"/>
</dbReference>
<dbReference type="InterPro" id="IPR012344">
    <property type="entry name" value="Matrix_HIV/RSV_N"/>
</dbReference>
<sequence length="1080" mass="120679">MEISEETSIISQLNDRIETARQAVDATSRNHSELALRLSDLGIQLGERFDKEGAIGDLEAAINAIRQAVEATPQNHLNRAALLNSLGIFLVLRYNTIGFVADLETAIETARQAVSITPQNHPNRAIYLGNLGNHLGDRFNRTGAIVDIEEVIEIARQAVNATPQDHPNWAIHMTNLGNHLGDKFNRTGAIADLEAAIDATRQAIDTIPQDHPDTADFLNNHGESLRNRFDMTGDVADLEEAINLTRQAVITTPQGHRNRAVYLSNFGIALGVRFDRTGAIADLEAAISAERQAVNVTPKDHTDYARYLNNLGEVLRKRFSRTGAMADLEEAINTTCRAVSASRDHLDRALYLCNLGIQFGNRFSRTRAMIDLEEAIKITRLAVDATPQDHPNWAFYLGNLGNYLGDKFGKTGAIANLEEAIKATCLAIDTIPQDHPAYTFELSNLGNRLMAKFKRTEAPADLMEAIETARQAVDAAPQDHPNLAIYLNNLGSHLRDKFDRTQDTADLEASYRHFVNALSQHTAPISQRVIAGRRLLSSDWAFQDTPDIEGYARTALELLPQLTPHSLQNADKQHLLLQAAGLASDAAAIALLMQQAPATVVQWLEMGRGVLVSGLQDLRTDMSILSQKYPRLSDSFNNWRAILDAPAEADAPVEAKGAIFQKAYKLRMQSETDKRRHAYEQLQRTIHEIRKQPGFDRFLLSPAKNELLQAAENGPVIIINISRHRSDALIVLKTTIQCLELPNMRYQDIKKYRQALSLPSSAMLEWLWDCVVDPILNHLSFSQTISEEPWPRVWWIPIGPLVGFPLHAAGYHLENQGRTTIDRVVSSYATSLRSMIHTRLQPWLKQAMSNLVVVAMEYTRNKSQLKYASKEIEAIKTIGELVKIKPIFPEKRKSAVQLALEDCEIFHFAGHGSTHPVQPLQSQLLLDDWEDDPFTVGSLLQINLSRRMPFLAYLSACGTSQILDEQSADESIHLSSACQLAGFRHVIGTLWSVDDELCVKMATPIYNTLAKEGLCDESVSYGLHLASRQLRDEWVQSMIWEKGNGRNEASNGQDSSRDIEFTMEPEFNRLLWVPYVHYGV</sequence>